<comment type="caution">
    <text evidence="5">The sequence shown here is derived from an EMBL/GenBank/DDBJ whole genome shotgun (WGS) entry which is preliminary data.</text>
</comment>
<name>A0NL67_OENOE</name>
<dbReference type="InterPro" id="IPR036291">
    <property type="entry name" value="NAD(P)-bd_dom_sf"/>
</dbReference>
<dbReference type="SUPFAM" id="SSF51735">
    <property type="entry name" value="NAD(P)-binding Rossmann-fold domains"/>
    <property type="match status" value="1"/>
</dbReference>
<dbReference type="PANTHER" id="PTHR43490">
    <property type="entry name" value="(+)-NEOMENTHOL DEHYDROGENASE"/>
    <property type="match status" value="1"/>
</dbReference>
<reference evidence="5 6" key="1">
    <citation type="submission" date="2006-11" db="EMBL/GenBank/DDBJ databases">
        <authorList>
            <consortium name="Laboratoire de Microbiologie (Universite Bourgogne)"/>
            <consortium name="GENOME Express"/>
            <consortium name="UMR Oenologie Ampelologie (Universite Bordeaux 2)"/>
            <person name="Guzzo J."/>
        </authorList>
    </citation>
    <scope>NUCLEOTIDE SEQUENCE [LARGE SCALE GENOMIC DNA]</scope>
    <source>
        <strain evidence="5 6">ATCC BAA-1163</strain>
    </source>
</reference>
<dbReference type="Proteomes" id="UP000003346">
    <property type="component" value="Unassembled WGS sequence"/>
</dbReference>
<dbReference type="HOGENOM" id="CLU_010194_9_0_9"/>
<evidence type="ECO:0000256" key="1">
    <source>
        <dbReference type="ARBA" id="ARBA00006484"/>
    </source>
</evidence>
<evidence type="ECO:0000256" key="3">
    <source>
        <dbReference type="ARBA" id="ARBA00023002"/>
    </source>
</evidence>
<evidence type="ECO:0000313" key="5">
    <source>
        <dbReference type="EMBL" id="EAV38738.1"/>
    </source>
</evidence>
<dbReference type="InterPro" id="IPR002347">
    <property type="entry name" value="SDR_fam"/>
</dbReference>
<protein>
    <submittedName>
        <fullName evidence="5">Carbonyl reductase</fullName>
    </submittedName>
</protein>
<dbReference type="GO" id="GO:0016491">
    <property type="term" value="F:oxidoreductase activity"/>
    <property type="evidence" value="ECO:0007669"/>
    <property type="project" value="UniProtKB-KW"/>
</dbReference>
<dbReference type="Pfam" id="PF00106">
    <property type="entry name" value="adh_short"/>
    <property type="match status" value="1"/>
</dbReference>
<sequence>MLTVSTLINLRSKKMTKIVLITGANKGIGFETAKQIGKNGWTLLISTRNEERGKNAVHQLQQDGITAEWLQIDLNDIASIHKAARYVEERYPKLDGLINNAGISGDMQKNPLELKSSELEQLAKVNFLGNFEMIKSFTPILSRNHGRILNVTIPATPIGSFNPLGYLASKASLNSMIKSFAMYYKKHEIPVEIFGVLPGGISTDLNQHQSGLLIRTVQEGGESIAKVMMDRHNHQGKLLMRMGLTQLARNFVFRRHD</sequence>
<gene>
    <name evidence="5" type="primary">cbr</name>
    <name evidence="5" type="ORF">OENOO_66051</name>
</gene>
<dbReference type="Gene3D" id="3.40.50.720">
    <property type="entry name" value="NAD(P)-binding Rossmann-like Domain"/>
    <property type="match status" value="1"/>
</dbReference>
<dbReference type="EMBL" id="AAUV01000061">
    <property type="protein sequence ID" value="EAV38738.1"/>
    <property type="molecule type" value="Genomic_DNA"/>
</dbReference>
<proteinExistence type="inferred from homology"/>
<comment type="similarity">
    <text evidence="1 4">Belongs to the short-chain dehydrogenases/reductases (SDR) family.</text>
</comment>
<evidence type="ECO:0000256" key="2">
    <source>
        <dbReference type="ARBA" id="ARBA00022857"/>
    </source>
</evidence>
<organism evidence="5 6">
    <name type="scientific">Oenococcus oeni ATCC BAA-1163</name>
    <dbReference type="NCBI Taxonomy" id="379360"/>
    <lineage>
        <taxon>Bacteria</taxon>
        <taxon>Bacillati</taxon>
        <taxon>Bacillota</taxon>
        <taxon>Bacilli</taxon>
        <taxon>Lactobacillales</taxon>
        <taxon>Lactobacillaceae</taxon>
        <taxon>Oenococcus</taxon>
    </lineage>
</organism>
<evidence type="ECO:0000313" key="6">
    <source>
        <dbReference type="Proteomes" id="UP000003346"/>
    </source>
</evidence>
<keyword evidence="3" id="KW-0560">Oxidoreductase</keyword>
<accession>A0NL67</accession>
<dbReference type="AlphaFoldDB" id="A0NL67"/>
<evidence type="ECO:0000256" key="4">
    <source>
        <dbReference type="RuleBase" id="RU000363"/>
    </source>
</evidence>
<dbReference type="PANTHER" id="PTHR43490:SF99">
    <property type="entry name" value="SHORT-CHAIN DEHYDROGENASE_REDUCTASE"/>
    <property type="match status" value="1"/>
</dbReference>
<dbReference type="PRINTS" id="PR00080">
    <property type="entry name" value="SDRFAMILY"/>
</dbReference>
<dbReference type="PRINTS" id="PR00081">
    <property type="entry name" value="GDHRDH"/>
</dbReference>
<keyword evidence="2" id="KW-0521">NADP</keyword>